<dbReference type="AlphaFoldDB" id="C5K571"/>
<keyword evidence="1" id="KW-1133">Transmembrane helix</keyword>
<dbReference type="GeneID" id="9054042"/>
<gene>
    <name evidence="3" type="ORF">Pmar_PMAR010236</name>
</gene>
<dbReference type="OMA" id="ELTEMIW"/>
<feature type="transmembrane region" description="Helical" evidence="1">
    <location>
        <begin position="539"/>
        <end position="560"/>
    </location>
</feature>
<feature type="transmembrane region" description="Helical" evidence="1">
    <location>
        <begin position="320"/>
        <end position="340"/>
    </location>
</feature>
<dbReference type="RefSeq" id="XP_002788697.1">
    <property type="nucleotide sequence ID" value="XM_002788651.1"/>
</dbReference>
<feature type="transmembrane region" description="Helical" evidence="1">
    <location>
        <begin position="470"/>
        <end position="493"/>
    </location>
</feature>
<evidence type="ECO:0000313" key="4">
    <source>
        <dbReference type="Proteomes" id="UP000007800"/>
    </source>
</evidence>
<accession>C5K571</accession>
<dbReference type="InterPro" id="IPR036770">
    <property type="entry name" value="Ankyrin_rpt-contain_sf"/>
</dbReference>
<organism evidence="4">
    <name type="scientific">Perkinsus marinus (strain ATCC 50983 / TXsc)</name>
    <dbReference type="NCBI Taxonomy" id="423536"/>
    <lineage>
        <taxon>Eukaryota</taxon>
        <taxon>Sar</taxon>
        <taxon>Alveolata</taxon>
        <taxon>Perkinsozoa</taxon>
        <taxon>Perkinsea</taxon>
        <taxon>Perkinsida</taxon>
        <taxon>Perkinsidae</taxon>
        <taxon>Perkinsus</taxon>
    </lineage>
</organism>
<feature type="transmembrane region" description="Helical" evidence="1">
    <location>
        <begin position="408"/>
        <end position="429"/>
    </location>
</feature>
<feature type="transmembrane region" description="Helical" evidence="1">
    <location>
        <begin position="567"/>
        <end position="586"/>
    </location>
</feature>
<feature type="signal peptide" evidence="2">
    <location>
        <begin position="1"/>
        <end position="20"/>
    </location>
</feature>
<evidence type="ECO:0000256" key="1">
    <source>
        <dbReference type="SAM" id="Phobius"/>
    </source>
</evidence>
<keyword evidence="1" id="KW-0812">Transmembrane</keyword>
<proteinExistence type="predicted"/>
<evidence type="ECO:0000256" key="2">
    <source>
        <dbReference type="SAM" id="SignalP"/>
    </source>
</evidence>
<evidence type="ECO:0000313" key="3">
    <source>
        <dbReference type="EMBL" id="EER20493.1"/>
    </source>
</evidence>
<sequence>MKVACHLHLIIAGVMCSVVAIVLEAPATVLIEIDEIPTRDFRADLASAIRQNRSTNYVKEILQEWSLTSSTLSAIGDGLGLPRDISNTGGTLDLNSEDASTGLTAIQEAAAMGQRDTVRLLLQYPGVDIDARTASGETAAYMVIPHRCDILPLLVDAGASPVEGWRWRKSPLEKAVEHGALDCLQLLSRRSTQFINDADELTEMIWEPEIGSTLSHDGYVEFKVNVMRKASGPSTIESKKRLAVLRYLHFVNFDSFAVDFTWGVLITVKIPSVYVPPGDMDDFFSPHETLQDRLDNIEDRRMLVRVIHYMEMGCITDRPALAAFLVAAAGIRILVTFCLASQSSEAHLLAAFGRGREKSIESDIRLVIESLEDVEEATLLSSALAAREKARTWLMAFYSRGYCYPRHLSLLLPLVVVLIASVIAVAFSVHGQGLSLGIFPAVYRTSESPVVIFGRAGTLVRYSAVWMETLFIIVAAEILFNICSSFVVGIAAVQARLDGQRSVGVLLGRDLSVCFAVCVAFVDQVSADQWRLLRCPLGYIYLMWLVTLSAATAFNSALACEELPLILHYYTNSVAMCLWCTVAFGYCSAVERPLVAAG</sequence>
<keyword evidence="4" id="KW-1185">Reference proteome</keyword>
<dbReference type="SUPFAM" id="SSF48403">
    <property type="entry name" value="Ankyrin repeat"/>
    <property type="match status" value="1"/>
</dbReference>
<reference evidence="3 4" key="1">
    <citation type="submission" date="2008-07" db="EMBL/GenBank/DDBJ databases">
        <authorList>
            <person name="El-Sayed N."/>
            <person name="Caler E."/>
            <person name="Inman J."/>
            <person name="Amedeo P."/>
            <person name="Hass B."/>
            <person name="Wortman J."/>
        </authorList>
    </citation>
    <scope>NUCLEOTIDE SEQUENCE [LARGE SCALE GENOMIC DNA]</scope>
    <source>
        <strain evidence="4">ATCC 50983 / TXsc</strain>
    </source>
</reference>
<dbReference type="Proteomes" id="UP000007800">
    <property type="component" value="Unassembled WGS sequence"/>
</dbReference>
<dbReference type="SMART" id="SM00248">
    <property type="entry name" value="ANK"/>
    <property type="match status" value="2"/>
</dbReference>
<keyword evidence="2" id="KW-0732">Signal</keyword>
<dbReference type="Pfam" id="PF00023">
    <property type="entry name" value="Ank"/>
    <property type="match status" value="1"/>
</dbReference>
<dbReference type="InterPro" id="IPR002110">
    <property type="entry name" value="Ankyrin_rpt"/>
</dbReference>
<feature type="chain" id="PRO_5002953950" evidence="2">
    <location>
        <begin position="21"/>
        <end position="598"/>
    </location>
</feature>
<name>C5K571_PERM5</name>
<protein>
    <submittedName>
        <fullName evidence="3">Uncharacterized protein</fullName>
    </submittedName>
</protein>
<keyword evidence="1" id="KW-0472">Membrane</keyword>
<dbReference type="EMBL" id="GG670562">
    <property type="protein sequence ID" value="EER20493.1"/>
    <property type="molecule type" value="Genomic_DNA"/>
</dbReference>
<dbReference type="OrthoDB" id="9995210at2759"/>
<dbReference type="Gene3D" id="1.25.40.20">
    <property type="entry name" value="Ankyrin repeat-containing domain"/>
    <property type="match status" value="1"/>
</dbReference>
<feature type="transmembrane region" description="Helical" evidence="1">
    <location>
        <begin position="505"/>
        <end position="527"/>
    </location>
</feature>
<dbReference type="InParanoid" id="C5K571"/>